<organism evidence="3 4">
    <name type="scientific">Cuscuta campestris</name>
    <dbReference type="NCBI Taxonomy" id="132261"/>
    <lineage>
        <taxon>Eukaryota</taxon>
        <taxon>Viridiplantae</taxon>
        <taxon>Streptophyta</taxon>
        <taxon>Embryophyta</taxon>
        <taxon>Tracheophyta</taxon>
        <taxon>Spermatophyta</taxon>
        <taxon>Magnoliopsida</taxon>
        <taxon>eudicotyledons</taxon>
        <taxon>Gunneridae</taxon>
        <taxon>Pentapetalae</taxon>
        <taxon>asterids</taxon>
        <taxon>lamiids</taxon>
        <taxon>Solanales</taxon>
        <taxon>Convolvulaceae</taxon>
        <taxon>Cuscuteae</taxon>
        <taxon>Cuscuta</taxon>
        <taxon>Cuscuta subgen. Grammica</taxon>
        <taxon>Cuscuta sect. Cleistogrammica</taxon>
    </lineage>
</organism>
<dbReference type="AlphaFoldDB" id="A0A484KMF7"/>
<accession>A0A484KMF7</accession>
<evidence type="ECO:0000256" key="1">
    <source>
        <dbReference type="SAM" id="Coils"/>
    </source>
</evidence>
<name>A0A484KMF7_9ASTE</name>
<keyword evidence="4" id="KW-1185">Reference proteome</keyword>
<feature type="coiled-coil region" evidence="1">
    <location>
        <begin position="315"/>
        <end position="349"/>
    </location>
</feature>
<evidence type="ECO:0000313" key="4">
    <source>
        <dbReference type="Proteomes" id="UP000595140"/>
    </source>
</evidence>
<feature type="non-terminal residue" evidence="3">
    <location>
        <position position="1"/>
    </location>
</feature>
<evidence type="ECO:0000256" key="2">
    <source>
        <dbReference type="SAM" id="MobiDB-lite"/>
    </source>
</evidence>
<gene>
    <name evidence="3" type="ORF">CCAM_LOCUS5028</name>
</gene>
<proteinExistence type="predicted"/>
<sequence length="419" mass="47885">LLLKDSYFRGLGFWVSPDIPPQEPSGDTTSSWVPPFRSTRLRRRSSRRDPSPEEDTEGEEVGSATGTLSLALADQPPLSEEVVVEDVSEDDGLYDFPLGTLRVSGLIPGVPHTPLFGRGTSSSAQPMGPLGFHPQTSGPFPTGRATGLQGSLEPPHVQADYVATSSAQRHSLRLLDCNAALSKELRDFKSRHSICVERPEYDRVLSENDWIHSDRERLAAKVGQRDLNRIHDAKEIEFLRRDLERQVRERELQVREEAELHRRRSEEELERTWRRRSEEEARKAAEEVEQRWHLQHEETERQLSQRVNELNLTLMEERRSARSSLDEARRSLENERLTYEGHMAQMEADRISDYGQGFYRGATRVSRGQLEMLKNPSKALLDKGNDPLHKATRQLEDETSHLAPHRQHAPTWAHVVLSP</sequence>
<keyword evidence="1" id="KW-0175">Coiled coil</keyword>
<feature type="region of interest" description="Disordered" evidence="2">
    <location>
        <begin position="16"/>
        <end position="86"/>
    </location>
</feature>
<dbReference type="Proteomes" id="UP000595140">
    <property type="component" value="Unassembled WGS sequence"/>
</dbReference>
<dbReference type="EMBL" id="OOIL02000275">
    <property type="protein sequence ID" value="VFQ63252.1"/>
    <property type="molecule type" value="Genomic_DNA"/>
</dbReference>
<protein>
    <submittedName>
        <fullName evidence="3">Uncharacterized protein</fullName>
    </submittedName>
</protein>
<evidence type="ECO:0000313" key="3">
    <source>
        <dbReference type="EMBL" id="VFQ63252.1"/>
    </source>
</evidence>
<reference evidence="3 4" key="1">
    <citation type="submission" date="2018-04" db="EMBL/GenBank/DDBJ databases">
        <authorList>
            <person name="Vogel A."/>
        </authorList>
    </citation>
    <scope>NUCLEOTIDE SEQUENCE [LARGE SCALE GENOMIC DNA]</scope>
</reference>